<evidence type="ECO:0000259" key="3">
    <source>
        <dbReference type="PROSITE" id="PS50405"/>
    </source>
</evidence>
<dbReference type="SFLD" id="SFLDG00358">
    <property type="entry name" value="Main_(cytGST)"/>
    <property type="match status" value="1"/>
</dbReference>
<dbReference type="PANTHER" id="PTHR42673:SF4">
    <property type="entry name" value="MALEYLACETOACETATE ISOMERASE"/>
    <property type="match status" value="1"/>
</dbReference>
<dbReference type="SUPFAM" id="SSF47616">
    <property type="entry name" value="GST C-terminal domain-like"/>
    <property type="match status" value="1"/>
</dbReference>
<proteinExistence type="inferred from homology"/>
<dbReference type="Pfam" id="PF02798">
    <property type="entry name" value="GST_N"/>
    <property type="match status" value="1"/>
</dbReference>
<dbReference type="GO" id="GO:0006559">
    <property type="term" value="P:L-phenylalanine catabolic process"/>
    <property type="evidence" value="ECO:0007669"/>
    <property type="project" value="TreeGrafter"/>
</dbReference>
<dbReference type="RefSeq" id="WP_072794132.1">
    <property type="nucleotide sequence ID" value="NZ_FQWM01000009.1"/>
</dbReference>
<evidence type="ECO:0000313" key="5">
    <source>
        <dbReference type="Proteomes" id="UP000184211"/>
    </source>
</evidence>
<sequence length="205" mass="22995">MAKLYDYWRSSASYRVRIALGLAELDYDTEVVNLLEGQHLKDSHLARNPQGLVPALDIDGYTMTQSLAIIQYLDETLKLGLLPNLPIERAQVRALSYAIAMEIHPVCNLHVVDYAVSESGGQIDKEQWMQHFIDKGLRAYEAMIGDGTYSYGDTVTLADICLVPQLYNADRWGVDLTDMPKIRRARAALEAIPAFANAHPDKCNR</sequence>
<feature type="domain" description="GST N-terminal" evidence="2">
    <location>
        <begin position="1"/>
        <end position="81"/>
    </location>
</feature>
<dbReference type="GO" id="GO:0005737">
    <property type="term" value="C:cytoplasm"/>
    <property type="evidence" value="ECO:0007669"/>
    <property type="project" value="InterPro"/>
</dbReference>
<evidence type="ECO:0000313" key="4">
    <source>
        <dbReference type="EMBL" id="SHH79892.1"/>
    </source>
</evidence>
<dbReference type="GO" id="GO:0004364">
    <property type="term" value="F:glutathione transferase activity"/>
    <property type="evidence" value="ECO:0007669"/>
    <property type="project" value="TreeGrafter"/>
</dbReference>
<comment type="similarity">
    <text evidence="1">Belongs to the GST superfamily. Zeta family.</text>
</comment>
<feature type="domain" description="GST C-terminal" evidence="3">
    <location>
        <begin position="85"/>
        <end position="205"/>
    </location>
</feature>
<organism evidence="4 5">
    <name type="scientific">Cognatishimia maritima</name>
    <dbReference type="NCBI Taxonomy" id="870908"/>
    <lineage>
        <taxon>Bacteria</taxon>
        <taxon>Pseudomonadati</taxon>
        <taxon>Pseudomonadota</taxon>
        <taxon>Alphaproteobacteria</taxon>
        <taxon>Rhodobacterales</taxon>
        <taxon>Paracoccaceae</taxon>
        <taxon>Cognatishimia</taxon>
    </lineage>
</organism>
<dbReference type="SFLD" id="SFLDS00019">
    <property type="entry name" value="Glutathione_Transferase_(cytos"/>
    <property type="match status" value="1"/>
</dbReference>
<dbReference type="InterPro" id="IPR010987">
    <property type="entry name" value="Glutathione-S-Trfase_C-like"/>
</dbReference>
<keyword evidence="4" id="KW-0413">Isomerase</keyword>
<evidence type="ECO:0000259" key="2">
    <source>
        <dbReference type="PROSITE" id="PS50404"/>
    </source>
</evidence>
<dbReference type="Proteomes" id="UP000184211">
    <property type="component" value="Unassembled WGS sequence"/>
</dbReference>
<dbReference type="InterPro" id="IPR040079">
    <property type="entry name" value="Glutathione_S-Trfase"/>
</dbReference>
<dbReference type="STRING" id="870908.SAMN04488044_3305"/>
<gene>
    <name evidence="4" type="ORF">SAMN04488044_3305</name>
</gene>
<accession>A0A1M5VX75</accession>
<evidence type="ECO:0000256" key="1">
    <source>
        <dbReference type="ARBA" id="ARBA00010007"/>
    </source>
</evidence>
<dbReference type="Pfam" id="PF13410">
    <property type="entry name" value="GST_C_2"/>
    <property type="match status" value="1"/>
</dbReference>
<dbReference type="PROSITE" id="PS50405">
    <property type="entry name" value="GST_CTER"/>
    <property type="match status" value="1"/>
</dbReference>
<dbReference type="Gene3D" id="3.40.30.10">
    <property type="entry name" value="Glutaredoxin"/>
    <property type="match status" value="1"/>
</dbReference>
<dbReference type="SUPFAM" id="SSF52833">
    <property type="entry name" value="Thioredoxin-like"/>
    <property type="match status" value="1"/>
</dbReference>
<dbReference type="InterPro" id="IPR005955">
    <property type="entry name" value="GST_Zeta"/>
</dbReference>
<dbReference type="PROSITE" id="PS50404">
    <property type="entry name" value="GST_NTER"/>
    <property type="match status" value="1"/>
</dbReference>
<dbReference type="GO" id="GO:0006749">
    <property type="term" value="P:glutathione metabolic process"/>
    <property type="evidence" value="ECO:0007669"/>
    <property type="project" value="TreeGrafter"/>
</dbReference>
<dbReference type="OrthoDB" id="509852at2"/>
<keyword evidence="5" id="KW-1185">Reference proteome</keyword>
<dbReference type="CDD" id="cd03191">
    <property type="entry name" value="GST_C_Zeta"/>
    <property type="match status" value="1"/>
</dbReference>
<dbReference type="InterPro" id="IPR036282">
    <property type="entry name" value="Glutathione-S-Trfase_C_sf"/>
</dbReference>
<dbReference type="CDD" id="cd03042">
    <property type="entry name" value="GST_N_Zeta"/>
    <property type="match status" value="1"/>
</dbReference>
<dbReference type="GO" id="GO:0016034">
    <property type="term" value="F:maleylacetoacetate isomerase activity"/>
    <property type="evidence" value="ECO:0007669"/>
    <property type="project" value="TreeGrafter"/>
</dbReference>
<dbReference type="EMBL" id="FQWM01000009">
    <property type="protein sequence ID" value="SHH79892.1"/>
    <property type="molecule type" value="Genomic_DNA"/>
</dbReference>
<name>A0A1M5VX75_9RHOB</name>
<reference evidence="5" key="1">
    <citation type="submission" date="2016-11" db="EMBL/GenBank/DDBJ databases">
        <authorList>
            <person name="Varghese N."/>
            <person name="Submissions S."/>
        </authorList>
    </citation>
    <scope>NUCLEOTIDE SEQUENCE [LARGE SCALE GENOMIC DNA]</scope>
    <source>
        <strain evidence="5">DSM 28223</strain>
    </source>
</reference>
<dbReference type="InterPro" id="IPR036249">
    <property type="entry name" value="Thioredoxin-like_sf"/>
</dbReference>
<protein>
    <submittedName>
        <fullName evidence="4">Maleylacetoacetate isomerase</fullName>
    </submittedName>
</protein>
<dbReference type="NCBIfam" id="TIGR01262">
    <property type="entry name" value="maiA"/>
    <property type="match status" value="1"/>
</dbReference>
<dbReference type="AlphaFoldDB" id="A0A1M5VX75"/>
<dbReference type="PANTHER" id="PTHR42673">
    <property type="entry name" value="MALEYLACETOACETATE ISOMERASE"/>
    <property type="match status" value="1"/>
</dbReference>
<dbReference type="InterPro" id="IPR034333">
    <property type="entry name" value="GST_Zeta_N"/>
</dbReference>
<dbReference type="InterPro" id="IPR034330">
    <property type="entry name" value="GST_Zeta_C"/>
</dbReference>
<dbReference type="Gene3D" id="1.20.1050.10">
    <property type="match status" value="1"/>
</dbReference>
<dbReference type="InterPro" id="IPR004045">
    <property type="entry name" value="Glutathione_S-Trfase_N"/>
</dbReference>